<accession>A0A2M4A0L6</accession>
<dbReference type="Pfam" id="PF07245">
    <property type="entry name" value="Phlebovirus_G2"/>
    <property type="match status" value="1"/>
</dbReference>
<evidence type="ECO:0000259" key="3">
    <source>
        <dbReference type="Pfam" id="PF07245"/>
    </source>
</evidence>
<feature type="signal peptide" evidence="2">
    <location>
        <begin position="1"/>
        <end position="19"/>
    </location>
</feature>
<feature type="transmembrane region" description="Helical" evidence="1">
    <location>
        <begin position="642"/>
        <end position="667"/>
    </location>
</feature>
<dbReference type="EMBL" id="GGFK01001002">
    <property type="protein sequence ID" value="MBW34323.1"/>
    <property type="molecule type" value="Transcribed_RNA"/>
</dbReference>
<dbReference type="AlphaFoldDB" id="A0A2M4A0L6"/>
<dbReference type="InterPro" id="IPR009878">
    <property type="entry name" value="Phlebovirus_G2_fusion"/>
</dbReference>
<evidence type="ECO:0000256" key="1">
    <source>
        <dbReference type="SAM" id="Phobius"/>
    </source>
</evidence>
<organism evidence="4">
    <name type="scientific">Anopheles triannulatus</name>
    <dbReference type="NCBI Taxonomy" id="58253"/>
    <lineage>
        <taxon>Eukaryota</taxon>
        <taxon>Metazoa</taxon>
        <taxon>Ecdysozoa</taxon>
        <taxon>Arthropoda</taxon>
        <taxon>Hexapoda</taxon>
        <taxon>Insecta</taxon>
        <taxon>Pterygota</taxon>
        <taxon>Neoptera</taxon>
        <taxon>Endopterygota</taxon>
        <taxon>Diptera</taxon>
        <taxon>Nematocera</taxon>
        <taxon>Culicoidea</taxon>
        <taxon>Culicidae</taxon>
        <taxon>Anophelinae</taxon>
        <taxon>Anopheles</taxon>
    </lineage>
</organism>
<feature type="chain" id="PRO_5014798546" evidence="2">
    <location>
        <begin position="20"/>
        <end position="683"/>
    </location>
</feature>
<evidence type="ECO:0000313" key="4">
    <source>
        <dbReference type="EMBL" id="MBW34323.1"/>
    </source>
</evidence>
<proteinExistence type="predicted"/>
<name>A0A2M4A0L6_9DIPT</name>
<keyword evidence="1" id="KW-0812">Transmembrane</keyword>
<sequence>MGILSLMLIIPLLTTVVYSNNGYVSVHDGEVRLSYKGDCEIMNNGHNMTFSGPSKLPGLYYGLINYRCGDNFGAIVSKIECKSCGLFCKHNDMITGCEQNVGKLVAGVITGLIVCLLVFMALRKPFRKFIEWVLSYIMFKYVQRQDKIEMERVDRLKVRTDFVVSPAFMTLPHMMPEHERRTIESRANMHRENVNARPKLYTMAVAMMALLVVCDACDNTLFVQSNGKICDSNGCIDSSMYDIPLLTGSVICFKDYKSDIMKIKIEDAKIRTRYNLVYHTSEYIISADSKSNCKGSGDCWNKGCDRNSVNPELVKLRNGTIVGYGCESNSLGCDDWCFHKTSCTWYKWSILTIGDLANVYEKSAELWEVTIAIHYEGKMIKHKVNINNPRVNLNGLMDGVPLYITSFDAETVQIPNGLLLYKNEGYQLKTSTINMPETDIIGDYQISLDKKTYAINEHNIDCKVESCRVLCRAPESKMTRFIRSREKALSTKVRSIGDMYKVETQRKVSAVVRVLIGNVNLNNLQVERAQCKIEMIGTYSCIGCSQDSYAIFQAHNIKSEGILPFNSNCSFSKDYLSCSESPYELTLTTMKKSCYIYIPSTNDTLYINFDFSFKGALDPSKPIYNVESEVEIMKSVMTSQSFITGLLSTFTMFGMASIIMSVILRVLQVVEFKKLNKEVNDLS</sequence>
<reference evidence="4" key="1">
    <citation type="submission" date="2018-01" db="EMBL/GenBank/DDBJ databases">
        <title>An insight into the sialome of Amazonian anophelines.</title>
        <authorList>
            <person name="Ribeiro J.M."/>
            <person name="Scarpassa V."/>
            <person name="Calvo E."/>
        </authorList>
    </citation>
    <scope>NUCLEOTIDE SEQUENCE</scope>
    <source>
        <tissue evidence="4">Salivary glands</tissue>
    </source>
</reference>
<protein>
    <submittedName>
        <fullName evidence="4">Putative glycoprotein</fullName>
    </submittedName>
</protein>
<keyword evidence="1" id="KW-0472">Membrane</keyword>
<keyword evidence="1" id="KW-1133">Transmembrane helix</keyword>
<feature type="domain" description="Phlebovirus glycoprotein G2 fusion" evidence="3">
    <location>
        <begin position="259"/>
        <end position="489"/>
    </location>
</feature>
<keyword evidence="2" id="KW-0732">Signal</keyword>
<evidence type="ECO:0000256" key="2">
    <source>
        <dbReference type="SAM" id="SignalP"/>
    </source>
</evidence>
<feature type="transmembrane region" description="Helical" evidence="1">
    <location>
        <begin position="104"/>
        <end position="122"/>
    </location>
</feature>